<dbReference type="PANTHER" id="PTHR13887">
    <property type="entry name" value="GLUTATHIONE S-TRANSFERASE KAPPA"/>
    <property type="match status" value="1"/>
</dbReference>
<keyword evidence="4" id="KW-1185">Reference proteome</keyword>
<dbReference type="OrthoDB" id="9813770at2"/>
<proteinExistence type="inferred from homology"/>
<sequence>MNHLQLVSEPASQPASCSKPVELYVFIDLLHPDSWSLHSTIKRLEVNYGQYFSLRFILSTELSSLNVACHRINNCTSQEELVDLTHPVLPSIAVKAAELQGKKAGYRYLMKLHEYYTIDEKSVLSCNTLTEIAKEVLLDLEEFETDFRSLEASRSFQGDLCITREMGVQEVPSFVFFNENIEDEGLKVSGTYSFEVYEHILSEMLDIELIQNQPPTIEELFNKFHTLSVKEVASIYNISEKAAERELKKNMLQQKVERINCKNHSLFRLKAY</sequence>
<dbReference type="GO" id="GO:0005737">
    <property type="term" value="C:cytoplasm"/>
    <property type="evidence" value="ECO:0007669"/>
    <property type="project" value="UniProtKB-SubCell"/>
</dbReference>
<comment type="caution">
    <text evidence="3">The sequence shown here is derived from an EMBL/GenBank/DDBJ whole genome shotgun (WGS) entry which is preliminary data.</text>
</comment>
<dbReference type="HAMAP" id="MF_02245">
    <property type="entry name" value="Adapter_SpxH"/>
    <property type="match status" value="1"/>
</dbReference>
<accession>A0A2U3AMY7</accession>
<dbReference type="GO" id="GO:0016853">
    <property type="term" value="F:isomerase activity"/>
    <property type="evidence" value="ECO:0007669"/>
    <property type="project" value="UniProtKB-KW"/>
</dbReference>
<organism evidence="3 4">
    <name type="scientific">Kurthia sibirica</name>
    <dbReference type="NCBI Taxonomy" id="202750"/>
    <lineage>
        <taxon>Bacteria</taxon>
        <taxon>Bacillati</taxon>
        <taxon>Bacillota</taxon>
        <taxon>Bacilli</taxon>
        <taxon>Bacillales</taxon>
        <taxon>Caryophanaceae</taxon>
        <taxon>Kurthia</taxon>
    </lineage>
</organism>
<protein>
    <recommendedName>
        <fullName evidence="2">ClpXP adapter protein SpxH</fullName>
    </recommendedName>
</protein>
<dbReference type="EMBL" id="QFVR01000006">
    <property type="protein sequence ID" value="PWI25887.1"/>
    <property type="molecule type" value="Genomic_DNA"/>
</dbReference>
<comment type="subcellular location">
    <subcellularLocation>
        <location evidence="2">Cytoplasm</location>
    </subcellularLocation>
</comment>
<evidence type="ECO:0000256" key="1">
    <source>
        <dbReference type="ARBA" id="ARBA00022490"/>
    </source>
</evidence>
<evidence type="ECO:0000256" key="2">
    <source>
        <dbReference type="HAMAP-Rule" id="MF_02245"/>
    </source>
</evidence>
<dbReference type="InterPro" id="IPR046404">
    <property type="entry name" value="Adapter_SpxH"/>
</dbReference>
<comment type="subunit">
    <text evidence="2">Interacts with Spx.</text>
</comment>
<dbReference type="CDD" id="cd03025">
    <property type="entry name" value="DsbA_FrnE_like"/>
    <property type="match status" value="1"/>
</dbReference>
<keyword evidence="3" id="KW-0413">Isomerase</keyword>
<reference evidence="3 4" key="1">
    <citation type="submission" date="2018-05" db="EMBL/GenBank/DDBJ databases">
        <title>Kurthia sibirica genome sequence.</title>
        <authorList>
            <person name="Maclea K.S."/>
            <person name="Goen A.E."/>
        </authorList>
    </citation>
    <scope>NUCLEOTIDE SEQUENCE [LARGE SCALE GENOMIC DNA]</scope>
    <source>
        <strain evidence="3 4">ATCC 49154</strain>
    </source>
</reference>
<comment type="similarity">
    <text evidence="2">Belongs to the SpxH family.</text>
</comment>
<dbReference type="AlphaFoldDB" id="A0A2U3AMY7"/>
<evidence type="ECO:0000313" key="4">
    <source>
        <dbReference type="Proteomes" id="UP000245938"/>
    </source>
</evidence>
<dbReference type="InterPro" id="IPR036249">
    <property type="entry name" value="Thioredoxin-like_sf"/>
</dbReference>
<dbReference type="PANTHER" id="PTHR13887:SF47">
    <property type="entry name" value="CLPXP ADAPTER PROTEIN SPXH"/>
    <property type="match status" value="1"/>
</dbReference>
<name>A0A2U3AMY7_9BACL</name>
<keyword evidence="1 2" id="KW-0963">Cytoplasm</keyword>
<comment type="function">
    <text evidence="2">Adapter protein required for efficient degradation of Spx by ClpXP under non-stress conditions. Interaction with Spx stabilizes Spx and exposes the C-terminus of Spx for recognition and proteolysis by ClpXP.</text>
</comment>
<dbReference type="SUPFAM" id="SSF52833">
    <property type="entry name" value="Thioredoxin-like"/>
    <property type="match status" value="1"/>
</dbReference>
<dbReference type="Gene3D" id="3.40.30.10">
    <property type="entry name" value="Glutaredoxin"/>
    <property type="match status" value="1"/>
</dbReference>
<dbReference type="RefSeq" id="WP_109305643.1">
    <property type="nucleotide sequence ID" value="NZ_BJUF01000025.1"/>
</dbReference>
<dbReference type="Pfam" id="PF13743">
    <property type="entry name" value="Thioredoxin_5"/>
    <property type="match status" value="1"/>
</dbReference>
<gene>
    <name evidence="2" type="primary">spxH</name>
    <name evidence="3" type="ORF">DEX24_06525</name>
</gene>
<dbReference type="Proteomes" id="UP000245938">
    <property type="component" value="Unassembled WGS sequence"/>
</dbReference>
<evidence type="ECO:0000313" key="3">
    <source>
        <dbReference type="EMBL" id="PWI25887.1"/>
    </source>
</evidence>